<sequence length="308" mass="33018">MADKGSVSLSSAEGAPERGQPVQIRVPIRRPVRSHPAPAHHAGAQDGFACSFQQRQENQAQDSKVTRPKAEKATSPKLTVPQGGVVPGRLTEAEGAKLRAREEGEEVVGDILEELVDPVMDAACKSYLERQCIPYAVNGARETILHVVQMRFVPRDEGEPHLAEDPTWAEDEEPSPCPTDTWARAVRALLGGTEEEPRQRPGPQGSGEPGSSERASPCAWSPQGQVPGGEEAHVAAESAEDGSWCAHVEPTTQELLSCAEAQQEDKEGSTSRPIHTGAPDPQVMVAQLTKVRSSISSLYSKHPPHPGP</sequence>
<keyword evidence="1" id="KW-1185">Reference proteome</keyword>
<proteinExistence type="predicted"/>
<protein>
    <submittedName>
        <fullName evidence="2">Uncharacterized protein LOC141573378</fullName>
    </submittedName>
</protein>
<accession>A0AC58NIH9</accession>
<evidence type="ECO:0000313" key="2">
    <source>
        <dbReference type="RefSeq" id="XP_074197593.1"/>
    </source>
</evidence>
<reference evidence="2" key="1">
    <citation type="submission" date="2025-08" db="UniProtKB">
        <authorList>
            <consortium name="RefSeq"/>
        </authorList>
    </citation>
    <scope>IDENTIFICATION</scope>
    <source>
        <tissue evidence="2">Blood</tissue>
    </source>
</reference>
<dbReference type="RefSeq" id="XP_074197593.1">
    <property type="nucleotide sequence ID" value="XM_074341492.1"/>
</dbReference>
<organism evidence="1 2">
    <name type="scientific">Camelus bactrianus</name>
    <name type="common">Bactrian camel</name>
    <dbReference type="NCBI Taxonomy" id="9837"/>
    <lineage>
        <taxon>Eukaryota</taxon>
        <taxon>Metazoa</taxon>
        <taxon>Chordata</taxon>
        <taxon>Craniata</taxon>
        <taxon>Vertebrata</taxon>
        <taxon>Euteleostomi</taxon>
        <taxon>Mammalia</taxon>
        <taxon>Eutheria</taxon>
        <taxon>Laurasiatheria</taxon>
        <taxon>Artiodactyla</taxon>
        <taxon>Tylopoda</taxon>
        <taxon>Camelidae</taxon>
        <taxon>Camelus</taxon>
    </lineage>
</organism>
<dbReference type="Proteomes" id="UP001732780">
    <property type="component" value="Chromosome 15"/>
</dbReference>
<evidence type="ECO:0000313" key="1">
    <source>
        <dbReference type="Proteomes" id="UP001732780"/>
    </source>
</evidence>
<gene>
    <name evidence="2" type="primary">LOC141573378</name>
</gene>
<name>A0AC58NIH9_CAMBA</name>